<sequence length="609" mass="65707">MRPLPGGSDALPPLVKPRSRKSSMDHAAAPSSSGPTTFFMRSEQEMEQSLAASQSTHSVRRQRGSTYGVQSLADTLEAAFGAESTSASKRSDKQGSTGNHGKHTARSGSHSSSADSTKAPESPLPSPLRKLKRKLSSRTAPMPLTPVNIEAPSVPTSATPSTSTSASLHSLKLSDEGSVLDETGSQVLMSSGEEEDDAGTQQGASSSFPQLVMPSIQMPTRRPFTTKGKNMGKLKVLVAGQAGIGKTALIRSIVQSCEDIVHVDTLSPSQSLSQPTPRRPKSRRRPTEQGATLKLTEIHASTKPYPHWWTDVEETRVLRRRKSSIDTVLERNICFVDTPGYIEDSEEEDMSLVVEYLESLLHQTASVTTMEEGDMIGVVSGSGGILVDVVLYLLPPSKEITKDIEFMQRLSALTNVIPVIAKSESLSAQELISLKASILARLQATSVKPFLFGKPLDDALLAVQGLDIVYPLATPVTAVPTTESKEPNQFPFPTATHPFAISSTHGSDNDLMDASLLMSPDYIQPLIPSELSNLVEQVFDPDSIAWLRHAAAKKFLSWRRRTKLSGDSFIMHGLQQPRSPTTASVGLAGTIMNRKPTFVLVSVQHANTL</sequence>
<protein>
    <submittedName>
        <fullName evidence="1">Uncharacterized protein</fullName>
    </submittedName>
</protein>
<evidence type="ECO:0000313" key="2">
    <source>
        <dbReference type="Proteomes" id="UP001153331"/>
    </source>
</evidence>
<gene>
    <name evidence="1" type="ORF">OPT61_g10349</name>
</gene>
<name>A0ACC2HQ50_9PLEO</name>
<evidence type="ECO:0000313" key="1">
    <source>
        <dbReference type="EMBL" id="KAJ8105156.1"/>
    </source>
</evidence>
<keyword evidence="2" id="KW-1185">Reference proteome</keyword>
<accession>A0ACC2HQ50</accession>
<reference evidence="1" key="1">
    <citation type="submission" date="2022-11" db="EMBL/GenBank/DDBJ databases">
        <title>Genome Sequence of Boeremia exigua.</title>
        <authorList>
            <person name="Buettner E."/>
        </authorList>
    </citation>
    <scope>NUCLEOTIDE SEQUENCE</scope>
    <source>
        <strain evidence="1">CU02</strain>
    </source>
</reference>
<proteinExistence type="predicted"/>
<comment type="caution">
    <text evidence="1">The sequence shown here is derived from an EMBL/GenBank/DDBJ whole genome shotgun (WGS) entry which is preliminary data.</text>
</comment>
<dbReference type="EMBL" id="JAPHNI010001630">
    <property type="protein sequence ID" value="KAJ8105156.1"/>
    <property type="molecule type" value="Genomic_DNA"/>
</dbReference>
<organism evidence="1 2">
    <name type="scientific">Boeremia exigua</name>
    <dbReference type="NCBI Taxonomy" id="749465"/>
    <lineage>
        <taxon>Eukaryota</taxon>
        <taxon>Fungi</taxon>
        <taxon>Dikarya</taxon>
        <taxon>Ascomycota</taxon>
        <taxon>Pezizomycotina</taxon>
        <taxon>Dothideomycetes</taxon>
        <taxon>Pleosporomycetidae</taxon>
        <taxon>Pleosporales</taxon>
        <taxon>Pleosporineae</taxon>
        <taxon>Didymellaceae</taxon>
        <taxon>Boeremia</taxon>
    </lineage>
</organism>
<dbReference type="Proteomes" id="UP001153331">
    <property type="component" value="Unassembled WGS sequence"/>
</dbReference>